<dbReference type="Pfam" id="PF13489">
    <property type="entry name" value="Methyltransf_23"/>
    <property type="match status" value="1"/>
</dbReference>
<proteinExistence type="predicted"/>
<dbReference type="SUPFAM" id="SSF53335">
    <property type="entry name" value="S-adenosyl-L-methionine-dependent methyltransferases"/>
    <property type="match status" value="1"/>
</dbReference>
<dbReference type="EMBL" id="LNAL01000006">
    <property type="protein sequence ID" value="KUG08337.1"/>
    <property type="molecule type" value="Genomic_DNA"/>
</dbReference>
<sequence>METQALPEVSPRVAATKPCAVCGTNDCEIFYELRDVTAQTGILWPTREAALHAPITDVRLSFCPHCHFIVNEVYEPAKVTHIRNDFTLEFSPSFKAFTDGLGEDLVQRYNLAGKRVVDIGCGDGDFLRTLLRAGMGSGLGIDPGYAPREGQTDPANLRFIKDFFGPDKVEELRGASLISCRHMLDIIASHQAEFVRTLRRAIPESEQPLVYFEVPNALYDIGEQVVWNIENEHSAWFTPQSLAYLFRSCGFEVLEVHPCWHDEYISLVARPAGMPLDNPAALPPTHDPSTPVAVRAFASAAEEVIAEWQLRVAVLRRSGKRVVGWAAGGRAVTFLNTFDLNDTVVAIVDINPRRQSKFMPRTAHPVIAPEQLMAYRPDVVFISNPTYAPEIQEQARQLGFRGEFLVL</sequence>
<dbReference type="Gene3D" id="3.40.50.720">
    <property type="entry name" value="NAD(P)-binding Rossmann-like Domain"/>
    <property type="match status" value="1"/>
</dbReference>
<keyword evidence="3" id="KW-1185">Reference proteome</keyword>
<dbReference type="CDD" id="cd02440">
    <property type="entry name" value="AdoMet_MTases"/>
    <property type="match status" value="1"/>
</dbReference>
<dbReference type="InterPro" id="IPR029063">
    <property type="entry name" value="SAM-dependent_MTases_sf"/>
</dbReference>
<dbReference type="InterPro" id="IPR013691">
    <property type="entry name" value="MeTrfase_14"/>
</dbReference>
<reference evidence="2 3" key="1">
    <citation type="submission" date="2015-11" db="EMBL/GenBank/DDBJ databases">
        <title>Solirubrum puertoriconensis gen. nov. an environmental bacteria isolated in Puerto Rico.</title>
        <authorList>
            <person name="Cuebas-Irizarry M.F."/>
            <person name="Montalvo-Rodriguez R."/>
        </authorList>
    </citation>
    <scope>NUCLEOTIDE SEQUENCE [LARGE SCALE GENOMIC DNA]</scope>
    <source>
        <strain evidence="2 3">MC1A</strain>
    </source>
</reference>
<dbReference type="Proteomes" id="UP000054223">
    <property type="component" value="Unassembled WGS sequence"/>
</dbReference>
<evidence type="ECO:0000259" key="1">
    <source>
        <dbReference type="Pfam" id="PF08484"/>
    </source>
</evidence>
<evidence type="ECO:0000313" key="2">
    <source>
        <dbReference type="EMBL" id="KUG08337.1"/>
    </source>
</evidence>
<organism evidence="2 3">
    <name type="scientific">Solirubrum puertoriconensis</name>
    <dbReference type="NCBI Taxonomy" id="1751427"/>
    <lineage>
        <taxon>Bacteria</taxon>
        <taxon>Pseudomonadati</taxon>
        <taxon>Bacteroidota</taxon>
        <taxon>Cytophagia</taxon>
        <taxon>Cytophagales</taxon>
    </lineage>
</organism>
<dbReference type="RefSeq" id="WP_059069687.1">
    <property type="nucleotide sequence ID" value="NZ_LNAL01000006.1"/>
</dbReference>
<dbReference type="Pfam" id="PF08484">
    <property type="entry name" value="Methyltransf_14"/>
    <property type="match status" value="1"/>
</dbReference>
<comment type="caution">
    <text evidence="2">The sequence shown here is derived from an EMBL/GenBank/DDBJ whole genome shotgun (WGS) entry which is preliminary data.</text>
</comment>
<protein>
    <recommendedName>
        <fullName evidence="1">C-methyltransferase domain-containing protein</fullName>
    </recommendedName>
</protein>
<name>A0A9X0HLV1_SOLP1</name>
<evidence type="ECO:0000313" key="3">
    <source>
        <dbReference type="Proteomes" id="UP000054223"/>
    </source>
</evidence>
<accession>A0A9X0HLV1</accession>
<feature type="domain" description="C-methyltransferase" evidence="1">
    <location>
        <begin position="294"/>
        <end position="402"/>
    </location>
</feature>
<dbReference type="OrthoDB" id="9791837at2"/>
<dbReference type="Gene3D" id="3.40.50.150">
    <property type="entry name" value="Vaccinia Virus protein VP39"/>
    <property type="match status" value="1"/>
</dbReference>
<gene>
    <name evidence="2" type="ORF">ASU33_09190</name>
</gene>
<dbReference type="AlphaFoldDB" id="A0A9X0HLV1"/>